<comment type="caution">
    <text evidence="5">The sequence shown here is derived from an EMBL/GenBank/DDBJ whole genome shotgun (WGS) entry which is preliminary data.</text>
</comment>
<dbReference type="PANTHER" id="PTHR30535:SF34">
    <property type="entry name" value="MOLYBDATE-BINDING PROTEIN MOLA"/>
    <property type="match status" value="1"/>
</dbReference>
<reference evidence="5" key="1">
    <citation type="submission" date="2020-09" db="EMBL/GenBank/DDBJ databases">
        <title>Bacillus faecalis sp. nov., a moderately halophilic bacterium isolated from cow faeces.</title>
        <authorList>
            <person name="Jiang L."/>
            <person name="Lee J."/>
        </authorList>
    </citation>
    <scope>NUCLEOTIDE SEQUENCE</scope>
    <source>
        <strain evidence="5">AGMB 02131</strain>
    </source>
</reference>
<dbReference type="NCBIfam" id="NF038402">
    <property type="entry name" value="TroA_like"/>
    <property type="match status" value="1"/>
</dbReference>
<dbReference type="InterPro" id="IPR002491">
    <property type="entry name" value="ABC_transptr_periplasmic_BD"/>
</dbReference>
<evidence type="ECO:0000259" key="4">
    <source>
        <dbReference type="PROSITE" id="PS50983"/>
    </source>
</evidence>
<name>A0A927CXA0_9BACI</name>
<protein>
    <submittedName>
        <fullName evidence="5">ABC transporter substrate-binding protein</fullName>
    </submittedName>
</protein>
<dbReference type="InterPro" id="IPR054828">
    <property type="entry name" value="Vit_B12_bind_prot"/>
</dbReference>
<evidence type="ECO:0000256" key="1">
    <source>
        <dbReference type="ARBA" id="ARBA00008814"/>
    </source>
</evidence>
<evidence type="ECO:0000313" key="6">
    <source>
        <dbReference type="Proteomes" id="UP000602076"/>
    </source>
</evidence>
<dbReference type="GO" id="GO:0071281">
    <property type="term" value="P:cellular response to iron ion"/>
    <property type="evidence" value="ECO:0007669"/>
    <property type="project" value="TreeGrafter"/>
</dbReference>
<feature type="region of interest" description="Disordered" evidence="3">
    <location>
        <begin position="1"/>
        <end position="31"/>
    </location>
</feature>
<dbReference type="AlphaFoldDB" id="A0A927CXA0"/>
<dbReference type="Gene3D" id="3.40.50.1980">
    <property type="entry name" value="Nitrogenase molybdenum iron protein domain"/>
    <property type="match status" value="2"/>
</dbReference>
<keyword evidence="6" id="KW-1185">Reference proteome</keyword>
<proteinExistence type="inferred from homology"/>
<gene>
    <name evidence="5" type="ORF">IEO70_01340</name>
</gene>
<evidence type="ECO:0000256" key="3">
    <source>
        <dbReference type="SAM" id="MobiDB-lite"/>
    </source>
</evidence>
<dbReference type="EMBL" id="JACXSI010000002">
    <property type="protein sequence ID" value="MBD3107009.1"/>
    <property type="molecule type" value="Genomic_DNA"/>
</dbReference>
<feature type="domain" description="Fe/B12 periplasmic-binding" evidence="4">
    <location>
        <begin position="49"/>
        <end position="309"/>
    </location>
</feature>
<evidence type="ECO:0000313" key="5">
    <source>
        <dbReference type="EMBL" id="MBD3107009.1"/>
    </source>
</evidence>
<dbReference type="InterPro" id="IPR050902">
    <property type="entry name" value="ABC_Transporter_SBP"/>
</dbReference>
<feature type="compositionally biased region" description="Low complexity" evidence="3">
    <location>
        <begin position="9"/>
        <end position="21"/>
    </location>
</feature>
<dbReference type="Proteomes" id="UP000602076">
    <property type="component" value="Unassembled WGS sequence"/>
</dbReference>
<dbReference type="PROSITE" id="PS50983">
    <property type="entry name" value="FE_B12_PBP"/>
    <property type="match status" value="1"/>
</dbReference>
<organism evidence="5 6">
    <name type="scientific">Peribacillus faecalis</name>
    <dbReference type="NCBI Taxonomy" id="2772559"/>
    <lineage>
        <taxon>Bacteria</taxon>
        <taxon>Bacillati</taxon>
        <taxon>Bacillota</taxon>
        <taxon>Bacilli</taxon>
        <taxon>Bacillales</taxon>
        <taxon>Bacillaceae</taxon>
        <taxon>Peribacillus</taxon>
    </lineage>
</organism>
<evidence type="ECO:0000256" key="2">
    <source>
        <dbReference type="ARBA" id="ARBA00022729"/>
    </source>
</evidence>
<keyword evidence="2" id="KW-0732">Signal</keyword>
<accession>A0A927CXA0</accession>
<sequence>MLTLAGCGANEAANEKASSSSKTEEQQNTAISITDFTDRTITFDKVPSNIVSVGNGELDIIYALGGELVGRATTHNEELNTQFANVEQVGNTHEFDLEKIASLKPDVVLANNPLNMKDIASIEGIGSQIILTHANSVSDIQNQITLFGKMIQKQDKAKELVADIEQKVADIKAETVDSKTRVLLIYGAPGTYMAALPNSLSGNLLELAGGENIASDYPAIEKYPQYAQLNTERIVEANPEYIFLMTHADPSAVKEGFINEMAQNPAWNSIDAVKNERIEILPADLFGDNPGTKVVDALDYMHTLLKSAQ</sequence>
<comment type="similarity">
    <text evidence="1">Belongs to the bacterial solute-binding protein 8 family.</text>
</comment>
<dbReference type="SUPFAM" id="SSF53807">
    <property type="entry name" value="Helical backbone' metal receptor"/>
    <property type="match status" value="1"/>
</dbReference>
<dbReference type="PANTHER" id="PTHR30535">
    <property type="entry name" value="VITAMIN B12-BINDING PROTEIN"/>
    <property type="match status" value="1"/>
</dbReference>
<dbReference type="Pfam" id="PF01497">
    <property type="entry name" value="Peripla_BP_2"/>
    <property type="match status" value="1"/>
</dbReference>